<name>A0A1G5S2D2_9FIRM</name>
<dbReference type="PANTHER" id="PTHR33308">
    <property type="entry name" value="PEPTIDOGLYCAN HYDROLASE FLGJ"/>
    <property type="match status" value="1"/>
</dbReference>
<dbReference type="RefSeq" id="WP_092590888.1">
    <property type="nucleotide sequence ID" value="NZ_FMWL01000008.1"/>
</dbReference>
<organism evidence="4 5">
    <name type="scientific">Acidaminobacter hydrogenoformans DSM 2784</name>
    <dbReference type="NCBI Taxonomy" id="1120920"/>
    <lineage>
        <taxon>Bacteria</taxon>
        <taxon>Bacillati</taxon>
        <taxon>Bacillota</taxon>
        <taxon>Clostridia</taxon>
        <taxon>Peptostreptococcales</taxon>
        <taxon>Acidaminobacteraceae</taxon>
        <taxon>Acidaminobacter</taxon>
    </lineage>
</organism>
<evidence type="ECO:0000313" key="4">
    <source>
        <dbReference type="EMBL" id="SCZ79729.1"/>
    </source>
</evidence>
<dbReference type="SMART" id="SM00047">
    <property type="entry name" value="LYZ2"/>
    <property type="match status" value="1"/>
</dbReference>
<dbReference type="Gene3D" id="3.30.457.10">
    <property type="entry name" value="Copper amine oxidase-like, N-terminal domain"/>
    <property type="match status" value="1"/>
</dbReference>
<feature type="chain" id="PRO_5011556994" evidence="2">
    <location>
        <begin position="44"/>
        <end position="739"/>
    </location>
</feature>
<accession>A0A1G5S2D2</accession>
<evidence type="ECO:0000256" key="2">
    <source>
        <dbReference type="SAM" id="SignalP"/>
    </source>
</evidence>
<dbReference type="SUPFAM" id="SSF55383">
    <property type="entry name" value="Copper amine oxidase, domain N"/>
    <property type="match status" value="1"/>
</dbReference>
<evidence type="ECO:0000256" key="1">
    <source>
        <dbReference type="ARBA" id="ARBA00022801"/>
    </source>
</evidence>
<dbReference type="Proteomes" id="UP000199208">
    <property type="component" value="Unassembled WGS sequence"/>
</dbReference>
<dbReference type="GO" id="GO:0071973">
    <property type="term" value="P:bacterial-type flagellum-dependent cell motility"/>
    <property type="evidence" value="ECO:0007669"/>
    <property type="project" value="TreeGrafter"/>
</dbReference>
<dbReference type="InterPro" id="IPR051056">
    <property type="entry name" value="Glycosyl_Hydrolase_73"/>
</dbReference>
<keyword evidence="1 4" id="KW-0378">Hydrolase</keyword>
<gene>
    <name evidence="4" type="ORF">SAMN03080599_01920</name>
</gene>
<dbReference type="InterPro" id="IPR036582">
    <property type="entry name" value="Mao_N_sf"/>
</dbReference>
<dbReference type="Pfam" id="PF01832">
    <property type="entry name" value="Glucosaminidase"/>
    <property type="match status" value="1"/>
</dbReference>
<feature type="signal peptide" evidence="2">
    <location>
        <begin position="1"/>
        <end position="43"/>
    </location>
</feature>
<dbReference type="OrthoDB" id="977752at2"/>
<dbReference type="GO" id="GO:0004040">
    <property type="term" value="F:amidase activity"/>
    <property type="evidence" value="ECO:0007669"/>
    <property type="project" value="InterPro"/>
</dbReference>
<dbReference type="EMBL" id="FMWL01000008">
    <property type="protein sequence ID" value="SCZ79729.1"/>
    <property type="molecule type" value="Genomic_DNA"/>
</dbReference>
<dbReference type="AlphaFoldDB" id="A0A1G5S2D2"/>
<dbReference type="Pfam" id="PF07833">
    <property type="entry name" value="Cu_amine_oxidN1"/>
    <property type="match status" value="1"/>
</dbReference>
<dbReference type="PANTHER" id="PTHR33308:SF9">
    <property type="entry name" value="PEPTIDOGLYCAN HYDROLASE FLGJ"/>
    <property type="match status" value="1"/>
</dbReference>
<dbReference type="STRING" id="1120920.SAMN03080599_01920"/>
<feature type="domain" description="Mannosyl-glycoprotein endo-beta-N-acetylglucosamidase-like" evidence="3">
    <location>
        <begin position="574"/>
        <end position="735"/>
    </location>
</feature>
<evidence type="ECO:0000259" key="3">
    <source>
        <dbReference type="SMART" id="SM00047"/>
    </source>
</evidence>
<evidence type="ECO:0000313" key="5">
    <source>
        <dbReference type="Proteomes" id="UP000199208"/>
    </source>
</evidence>
<dbReference type="InterPro" id="IPR012854">
    <property type="entry name" value="Cu_amine_oxidase-like_N"/>
</dbReference>
<keyword evidence="2" id="KW-0732">Signal</keyword>
<sequence length="739" mass="79542">MSYSSISKPHPFKRALISGLLTASLTGALALAASLGITPPAFAATVNTANSTPTVTLIIDDRTITADPAPMIRNDRTVVPLRVVSESLGAEVTWNAADRSVLIEKGSRRILLRIDRSLVDYTLDGQKYYQFSDVQPFIHQDRTFVPLRLISNALGVSIDWEGSTRTVRVDSNKSADLEAFFDIKLTSVKANALIQGTTDLQASFAAQPPASAEKINYLLVDPATGKGLVIAQGSDLTAAYTWQPKIQDQGSRILATALYDAAGRFLGGDALPVTVSLSPAAALQVTGPAVGQPAIGQVSLSTRLNFGAAYVKYEIVHQASGKVFQTDVQDPLGTFTWTPTMEFNGVVEIKATAYDQKHQAYPSQSQTLTVEVPRQLSLGGVKAGQTINGPVSLIAVRNFDAKATEYILLDPASGQQEYLARIPYGAYTWFPGLDYSGSRELLVRVQSMDGAWFESASVPVTLSGSNRMLLRGAGPNQVITTTVPAKLSSVANFEYTELRYVMTHAATGAQKILATLQSGAGIASDPQVAQSSTEFTYTPAQGDDGLWKLKAVAKTASGEAVETDPVNVIVYTGKLYGPQPIIEKSKFLGFASSLAVNDFRESGMSAALQTAQAILETGWGQSVPVDKYTGRLSSNLFGIKGTGPAGSVVSNTWEEYNGVAFRVDASFRAYYSANESWADHKRFLLTGARYEPFRTVMFDSSLGAWALKRAGYATDSKYPVKLMDLIETYQLIKLDEVDL</sequence>
<keyword evidence="5" id="KW-1185">Reference proteome</keyword>
<dbReference type="InterPro" id="IPR002901">
    <property type="entry name" value="MGlyc_endo_b_GlcNAc-like_dom"/>
</dbReference>
<dbReference type="Gene3D" id="1.10.530.10">
    <property type="match status" value="1"/>
</dbReference>
<reference evidence="4 5" key="1">
    <citation type="submission" date="2016-10" db="EMBL/GenBank/DDBJ databases">
        <authorList>
            <person name="de Groot N.N."/>
        </authorList>
    </citation>
    <scope>NUCLEOTIDE SEQUENCE [LARGE SCALE GENOMIC DNA]</scope>
    <source>
        <strain evidence="4 5">DSM 2784</strain>
    </source>
</reference>
<protein>
    <submittedName>
        <fullName evidence="4">Flagellum-specific peptidoglycan hydrolase FlgJ</fullName>
    </submittedName>
</protein>
<proteinExistence type="predicted"/>
<dbReference type="Gene3D" id="4.10.80.30">
    <property type="entry name" value="DNA polymerase, domain 6"/>
    <property type="match status" value="1"/>
</dbReference>